<dbReference type="AlphaFoldDB" id="A0AA36BLT5"/>
<organism evidence="1 2">
    <name type="scientific">Octopus vulgaris</name>
    <name type="common">Common octopus</name>
    <dbReference type="NCBI Taxonomy" id="6645"/>
    <lineage>
        <taxon>Eukaryota</taxon>
        <taxon>Metazoa</taxon>
        <taxon>Spiralia</taxon>
        <taxon>Lophotrochozoa</taxon>
        <taxon>Mollusca</taxon>
        <taxon>Cephalopoda</taxon>
        <taxon>Coleoidea</taxon>
        <taxon>Octopodiformes</taxon>
        <taxon>Octopoda</taxon>
        <taxon>Incirrata</taxon>
        <taxon>Octopodidae</taxon>
        <taxon>Octopus</taxon>
    </lineage>
</organism>
<dbReference type="EMBL" id="OX597832">
    <property type="protein sequence ID" value="CAI9736695.1"/>
    <property type="molecule type" value="Genomic_DNA"/>
</dbReference>
<evidence type="ECO:0000313" key="2">
    <source>
        <dbReference type="Proteomes" id="UP001162480"/>
    </source>
</evidence>
<gene>
    <name evidence="1" type="ORF">OCTVUL_1B013332</name>
</gene>
<name>A0AA36BLT5_OCTVU</name>
<keyword evidence="2" id="KW-1185">Reference proteome</keyword>
<evidence type="ECO:0000313" key="1">
    <source>
        <dbReference type="EMBL" id="CAI9736695.1"/>
    </source>
</evidence>
<proteinExistence type="predicted"/>
<dbReference type="Proteomes" id="UP001162480">
    <property type="component" value="Chromosome 19"/>
</dbReference>
<sequence length="80" mass="8706">MGQYDMYQINQPKEKKAISYRFHLAVNSSLGSQQKLGGGRGGSGDALLLAVKSPYPISLRQFSSILDELTSDLDASQTNL</sequence>
<reference evidence="1" key="1">
    <citation type="submission" date="2023-08" db="EMBL/GenBank/DDBJ databases">
        <authorList>
            <person name="Alioto T."/>
            <person name="Alioto T."/>
            <person name="Gomez Garrido J."/>
        </authorList>
    </citation>
    <scope>NUCLEOTIDE SEQUENCE</scope>
</reference>
<protein>
    <submittedName>
        <fullName evidence="1">Uncharacterized protein</fullName>
    </submittedName>
</protein>
<accession>A0AA36BLT5</accession>